<accession>A0A853HZG4</accession>
<proteinExistence type="predicted"/>
<comment type="caution">
    <text evidence="1">The sequence shown here is derived from an EMBL/GenBank/DDBJ whole genome shotgun (WGS) entry which is preliminary data.</text>
</comment>
<name>A0A853HZG4_9GAMM</name>
<reference evidence="1 2" key="1">
    <citation type="submission" date="2020-07" db="EMBL/GenBank/DDBJ databases">
        <title>Endozoicomonas sp. nov., isolated from sediment.</title>
        <authorList>
            <person name="Gu T."/>
        </authorList>
    </citation>
    <scope>NUCLEOTIDE SEQUENCE [LARGE SCALE GENOMIC DNA]</scope>
    <source>
        <strain evidence="1 2">SM1973</strain>
    </source>
</reference>
<dbReference type="AlphaFoldDB" id="A0A853HZG4"/>
<protein>
    <submittedName>
        <fullName evidence="1">DUF1249 domain-containing protein</fullName>
    </submittedName>
</protein>
<dbReference type="Pfam" id="PF06853">
    <property type="entry name" value="DUF1249"/>
    <property type="match status" value="1"/>
</dbReference>
<gene>
    <name evidence="1" type="ORF">H0A36_11190</name>
</gene>
<dbReference type="Proteomes" id="UP000569732">
    <property type="component" value="Unassembled WGS sequence"/>
</dbReference>
<keyword evidence="2" id="KW-1185">Reference proteome</keyword>
<dbReference type="EMBL" id="JACCKB010000015">
    <property type="protein sequence ID" value="NYZ66573.1"/>
    <property type="molecule type" value="Genomic_DNA"/>
</dbReference>
<evidence type="ECO:0000313" key="1">
    <source>
        <dbReference type="EMBL" id="NYZ66573.1"/>
    </source>
</evidence>
<sequence length="147" mass="16974">MRKAGYIVDLVKQQAVCEANYFRLCKLLPGNDEDLRRIAISHGRYQGILTLKVVERCKYTSVISLIHDAEWGEWAIAPLMSVRVYHDVQMAEVISAQQKRHFAAKYSYPNPQMFHPDEKAQLNRFLADWLAFCLEQGHSYEPVTLSS</sequence>
<dbReference type="PANTHER" id="PTHR38774">
    <property type="entry name" value="CYTOPLASMIC PROTEIN-RELATED"/>
    <property type="match status" value="1"/>
</dbReference>
<dbReference type="InterPro" id="IPR009659">
    <property type="entry name" value="DUF1249"/>
</dbReference>
<dbReference type="RefSeq" id="WP_180568602.1">
    <property type="nucleotide sequence ID" value="NZ_JACCKB010000015.1"/>
</dbReference>
<evidence type="ECO:0000313" key="2">
    <source>
        <dbReference type="Proteomes" id="UP000569732"/>
    </source>
</evidence>
<organism evidence="1 2">
    <name type="scientific">Spartinivicinus marinus</name>
    <dbReference type="NCBI Taxonomy" id="2994442"/>
    <lineage>
        <taxon>Bacteria</taxon>
        <taxon>Pseudomonadati</taxon>
        <taxon>Pseudomonadota</taxon>
        <taxon>Gammaproteobacteria</taxon>
        <taxon>Oceanospirillales</taxon>
        <taxon>Zooshikellaceae</taxon>
        <taxon>Spartinivicinus</taxon>
    </lineage>
</organism>
<dbReference type="PANTHER" id="PTHR38774:SF1">
    <property type="entry name" value="CYTOPLASMIC PROTEIN"/>
    <property type="match status" value="1"/>
</dbReference>